<protein>
    <submittedName>
        <fullName evidence="1">Uncharacterized protein</fullName>
    </submittedName>
</protein>
<dbReference type="Proteomes" id="UP001218218">
    <property type="component" value="Unassembled WGS sequence"/>
</dbReference>
<evidence type="ECO:0000313" key="1">
    <source>
        <dbReference type="EMBL" id="KAJ7301444.1"/>
    </source>
</evidence>
<dbReference type="AlphaFoldDB" id="A0AAD7E779"/>
<proteinExistence type="predicted"/>
<feature type="non-terminal residue" evidence="1">
    <location>
        <position position="1"/>
    </location>
</feature>
<dbReference type="EMBL" id="JARIHO010000135">
    <property type="protein sequence ID" value="KAJ7301444.1"/>
    <property type="molecule type" value="Genomic_DNA"/>
</dbReference>
<comment type="caution">
    <text evidence="1">The sequence shown here is derived from an EMBL/GenBank/DDBJ whole genome shotgun (WGS) entry which is preliminary data.</text>
</comment>
<keyword evidence="2" id="KW-1185">Reference proteome</keyword>
<name>A0AAD7E779_9AGAR</name>
<sequence length="73" mass="8792">IHHLKENEAHNIEKWMLEKLLIDQTTSDLQVQLDEIHGMWEEERAELEAVRAGMNRVMEFKVRLIRFSNHILQ</sequence>
<evidence type="ECO:0000313" key="2">
    <source>
        <dbReference type="Proteomes" id="UP001218218"/>
    </source>
</evidence>
<gene>
    <name evidence="1" type="ORF">DFH08DRAFT_724275</name>
</gene>
<organism evidence="1 2">
    <name type="scientific">Mycena albidolilacea</name>
    <dbReference type="NCBI Taxonomy" id="1033008"/>
    <lineage>
        <taxon>Eukaryota</taxon>
        <taxon>Fungi</taxon>
        <taxon>Dikarya</taxon>
        <taxon>Basidiomycota</taxon>
        <taxon>Agaricomycotina</taxon>
        <taxon>Agaricomycetes</taxon>
        <taxon>Agaricomycetidae</taxon>
        <taxon>Agaricales</taxon>
        <taxon>Marasmiineae</taxon>
        <taxon>Mycenaceae</taxon>
        <taxon>Mycena</taxon>
    </lineage>
</organism>
<reference evidence="1" key="1">
    <citation type="submission" date="2023-03" db="EMBL/GenBank/DDBJ databases">
        <title>Massive genome expansion in bonnet fungi (Mycena s.s.) driven by repeated elements and novel gene families across ecological guilds.</title>
        <authorList>
            <consortium name="Lawrence Berkeley National Laboratory"/>
            <person name="Harder C.B."/>
            <person name="Miyauchi S."/>
            <person name="Viragh M."/>
            <person name="Kuo A."/>
            <person name="Thoen E."/>
            <person name="Andreopoulos B."/>
            <person name="Lu D."/>
            <person name="Skrede I."/>
            <person name="Drula E."/>
            <person name="Henrissat B."/>
            <person name="Morin E."/>
            <person name="Kohler A."/>
            <person name="Barry K."/>
            <person name="LaButti K."/>
            <person name="Morin E."/>
            <person name="Salamov A."/>
            <person name="Lipzen A."/>
            <person name="Mereny Z."/>
            <person name="Hegedus B."/>
            <person name="Baldrian P."/>
            <person name="Stursova M."/>
            <person name="Weitz H."/>
            <person name="Taylor A."/>
            <person name="Grigoriev I.V."/>
            <person name="Nagy L.G."/>
            <person name="Martin F."/>
            <person name="Kauserud H."/>
        </authorList>
    </citation>
    <scope>NUCLEOTIDE SEQUENCE</scope>
    <source>
        <strain evidence="1">CBHHK002</strain>
    </source>
</reference>
<accession>A0AAD7E779</accession>